<organism evidence="1 2">
    <name type="scientific">Pseudomonas syringae pv. aceris</name>
    <dbReference type="NCBI Taxonomy" id="199198"/>
    <lineage>
        <taxon>Bacteria</taxon>
        <taxon>Pseudomonadati</taxon>
        <taxon>Pseudomonadota</taxon>
        <taxon>Gammaproteobacteria</taxon>
        <taxon>Pseudomonadales</taxon>
        <taxon>Pseudomonadaceae</taxon>
        <taxon>Pseudomonas</taxon>
        <taxon>Pseudomonas syringae</taxon>
    </lineage>
</organism>
<gene>
    <name evidence="1" type="ORF">ALO91_04032</name>
</gene>
<dbReference type="AlphaFoldDB" id="A0A0L8IIJ3"/>
<name>A0A0L8IIJ3_PSESX</name>
<evidence type="ECO:0000313" key="1">
    <source>
        <dbReference type="EMBL" id="KPW26989.1"/>
    </source>
</evidence>
<protein>
    <submittedName>
        <fullName evidence="1">Uncharacterized protein</fullName>
    </submittedName>
</protein>
<dbReference type="PATRIC" id="fig|199198.4.peg.3007"/>
<accession>A0A0L8IIJ3</accession>
<evidence type="ECO:0000313" key="2">
    <source>
        <dbReference type="Proteomes" id="UP000050297"/>
    </source>
</evidence>
<dbReference type="Proteomes" id="UP000050297">
    <property type="component" value="Unassembled WGS sequence"/>
</dbReference>
<comment type="caution">
    <text evidence="1">The sequence shown here is derived from an EMBL/GenBank/DDBJ whole genome shotgun (WGS) entry which is preliminary data.</text>
</comment>
<sequence>MREPQGRHLIAHWLCRGCGSGYGGDFCVIDEEGAAPKMATCNGCGKSITKAKKVHKQLKYCETCYPRLFKRSMCACCGNFARLPVFDPTSPCQRCVSSEPCVRCKRTGRPVGKLTPYGPACNSCAHYYSTPEPCEICQTLSTRLSRTMVDGEPRNGCPRCVRASQGSCQACRRHRVLIKALDGRKLCKACNTLKSVLCTRCGEAMPAGLGKECLNCFWQKTFQKRLTMNTEAFNANWMRMLFIQFGEWLPSQVSMMKAARSINRYLVFFVEIERQWPTLPAYAELVHHFTADGLRRMRIPMAWLQSAEGLAVDSKVRASSSEQRRIMTTLAAFPDGLKHTALNGYYRSLLSRVEQGTTSERSVRLALKSAREALLACGPDRDDLPSTQSMLALLRKSPGSTASLTGFVLYLNKCFNRAIDIQLMKQRARLYAQQKLERQILDLVQEAQSGVQVEERWIPLALKHFHRVSRIPPREQLRVRAADEGGLWITLNAREYWVPDPRNLPQD</sequence>
<dbReference type="EMBL" id="LJPM01000030">
    <property type="protein sequence ID" value="KPW26989.1"/>
    <property type="molecule type" value="Genomic_DNA"/>
</dbReference>
<reference evidence="1 2" key="1">
    <citation type="submission" date="2015-09" db="EMBL/GenBank/DDBJ databases">
        <title>Genome announcement of multiple Pseudomonas syringae strains.</title>
        <authorList>
            <person name="Thakur S."/>
            <person name="Wang P.W."/>
            <person name="Gong Y."/>
            <person name="Weir B.S."/>
            <person name="Guttman D.S."/>
        </authorList>
    </citation>
    <scope>NUCLEOTIDE SEQUENCE [LARGE SCALE GENOMIC DNA]</scope>
    <source>
        <strain evidence="1 2">ICMP2802</strain>
    </source>
</reference>
<proteinExistence type="predicted"/>